<dbReference type="InterPro" id="IPR010075">
    <property type="entry name" value="PRibForGlyAmidine_synth_PurQ"/>
</dbReference>
<protein>
    <recommendedName>
        <fullName evidence="8">Phosphoribosylformylglycinamidine synthase subunit PurQ</fullName>
        <shortName evidence="8">FGAM synthase</shortName>
        <ecNumber evidence="8">6.3.5.3</ecNumber>
    </recommendedName>
    <alternativeName>
        <fullName evidence="8">Formylglycinamide ribonucleotide amidotransferase subunit I</fullName>
        <shortName evidence="8">FGAR amidotransferase I</shortName>
        <shortName evidence="8">FGAR-AT I</shortName>
    </alternativeName>
    <alternativeName>
        <fullName evidence="8">Glutaminase PurQ</fullName>
        <ecNumber evidence="8">3.5.1.2</ecNumber>
    </alternativeName>
    <alternativeName>
        <fullName evidence="8">Phosphoribosylformylglycinamidine synthase subunit I</fullName>
    </alternativeName>
</protein>
<dbReference type="PROSITE" id="PS51273">
    <property type="entry name" value="GATASE_TYPE_1"/>
    <property type="match status" value="1"/>
</dbReference>
<dbReference type="NCBIfam" id="NF002957">
    <property type="entry name" value="PRK03619.1"/>
    <property type="match status" value="1"/>
</dbReference>
<dbReference type="EC" id="3.5.1.2" evidence="8"/>
<evidence type="ECO:0000256" key="5">
    <source>
        <dbReference type="ARBA" id="ARBA00022801"/>
    </source>
</evidence>
<feature type="active site" description="Nucleophile" evidence="8">
    <location>
        <position position="86"/>
    </location>
</feature>
<dbReference type="PIRSF" id="PIRSF001586">
    <property type="entry name" value="FGAM_synth_I"/>
    <property type="match status" value="1"/>
</dbReference>
<dbReference type="GO" id="GO:0005524">
    <property type="term" value="F:ATP binding"/>
    <property type="evidence" value="ECO:0007669"/>
    <property type="project" value="UniProtKB-KW"/>
</dbReference>
<feature type="active site" evidence="8">
    <location>
        <position position="203"/>
    </location>
</feature>
<comment type="catalytic activity">
    <reaction evidence="8">
        <text>L-glutamine + H2O = L-glutamate + NH4(+)</text>
        <dbReference type="Rhea" id="RHEA:15889"/>
        <dbReference type="ChEBI" id="CHEBI:15377"/>
        <dbReference type="ChEBI" id="CHEBI:28938"/>
        <dbReference type="ChEBI" id="CHEBI:29985"/>
        <dbReference type="ChEBI" id="CHEBI:58359"/>
        <dbReference type="EC" id="3.5.1.2"/>
    </reaction>
</comment>
<evidence type="ECO:0000256" key="2">
    <source>
        <dbReference type="ARBA" id="ARBA00022598"/>
    </source>
</evidence>
<keyword evidence="4 8" id="KW-0658">Purine biosynthesis</keyword>
<keyword evidence="1 8" id="KW-0963">Cytoplasm</keyword>
<dbReference type="SUPFAM" id="SSF52317">
    <property type="entry name" value="Class I glutamine amidotransferase-like"/>
    <property type="match status" value="1"/>
</dbReference>
<dbReference type="EC" id="6.3.5.3" evidence="8"/>
<dbReference type="GO" id="GO:0006189">
    <property type="term" value="P:'de novo' IMP biosynthetic process"/>
    <property type="evidence" value="ECO:0007669"/>
    <property type="project" value="UniProtKB-UniRule"/>
</dbReference>
<dbReference type="AlphaFoldDB" id="A0A146G9D7"/>
<evidence type="ECO:0000256" key="4">
    <source>
        <dbReference type="ARBA" id="ARBA00022755"/>
    </source>
</evidence>
<keyword evidence="2 8" id="KW-0436">Ligase</keyword>
<sequence length="237" mass="25486">MKFAVLRFPGSNCDQDCIHALSTFPGTEADYVWHKDTSLGGADVVVVPGGFSYGDYLRTGSIARFSPIMKTVKEFAAAGGLVIGICNGFQILCESGLLPGALVRNRDLHFLCKHVFLRVEQTDTPFTNASAKGAVLNVPVAHGEGCYFADDETLQRLNAEGRVLVRYCDAQGQVNEASNPNGSKENIAGICNEGRNVFGLMPHPERACDPFLGSTDGSVIFQSLLNWPTSPLRKSAA</sequence>
<dbReference type="Proteomes" id="UP000076023">
    <property type="component" value="Unassembled WGS sequence"/>
</dbReference>
<dbReference type="SMART" id="SM01211">
    <property type="entry name" value="GATase_5"/>
    <property type="match status" value="1"/>
</dbReference>
<comment type="pathway">
    <text evidence="8">Purine metabolism; IMP biosynthesis via de novo pathway; 5-amino-1-(5-phospho-D-ribosyl)imidazole from N(2)-formyl-N(1)-(5-phospho-D-ribosyl)glycinamide: step 1/2.</text>
</comment>
<dbReference type="InterPro" id="IPR029062">
    <property type="entry name" value="Class_I_gatase-like"/>
</dbReference>
<organism evidence="9 10">
    <name type="scientific">Terrimicrobium sacchariphilum</name>
    <dbReference type="NCBI Taxonomy" id="690879"/>
    <lineage>
        <taxon>Bacteria</taxon>
        <taxon>Pseudomonadati</taxon>
        <taxon>Verrucomicrobiota</taxon>
        <taxon>Terrimicrobiia</taxon>
        <taxon>Terrimicrobiales</taxon>
        <taxon>Terrimicrobiaceae</taxon>
        <taxon>Terrimicrobium</taxon>
    </lineage>
</organism>
<evidence type="ECO:0000256" key="1">
    <source>
        <dbReference type="ARBA" id="ARBA00022490"/>
    </source>
</evidence>
<comment type="subcellular location">
    <subcellularLocation>
        <location evidence="8">Cytoplasm</location>
    </subcellularLocation>
</comment>
<dbReference type="PANTHER" id="PTHR47552">
    <property type="entry name" value="PHOSPHORIBOSYLFORMYLGLYCINAMIDINE SYNTHASE SUBUNIT PURQ"/>
    <property type="match status" value="1"/>
</dbReference>
<feature type="active site" evidence="8">
    <location>
        <position position="205"/>
    </location>
</feature>
<keyword evidence="10" id="KW-1185">Reference proteome</keyword>
<evidence type="ECO:0000256" key="3">
    <source>
        <dbReference type="ARBA" id="ARBA00022741"/>
    </source>
</evidence>
<proteinExistence type="inferred from homology"/>
<keyword evidence="5 8" id="KW-0378">Hydrolase</keyword>
<reference evidence="10" key="1">
    <citation type="journal article" date="2017" name="Genome Announc.">
        <title>Draft Genome Sequence of Terrimicrobium sacchariphilum NM-5T, a Facultative Anaerobic Soil Bacterium of the Class Spartobacteria.</title>
        <authorList>
            <person name="Qiu Y.L."/>
            <person name="Tourlousse D.M."/>
            <person name="Matsuura N."/>
            <person name="Ohashi A."/>
            <person name="Sekiguchi Y."/>
        </authorList>
    </citation>
    <scope>NUCLEOTIDE SEQUENCE [LARGE SCALE GENOMIC DNA]</scope>
    <source>
        <strain evidence="10">NM-5</strain>
    </source>
</reference>
<keyword evidence="6 8" id="KW-0067">ATP-binding</keyword>
<dbReference type="PANTHER" id="PTHR47552:SF1">
    <property type="entry name" value="PHOSPHORIBOSYLFORMYLGLYCINAMIDINE SYNTHASE SUBUNIT PURQ"/>
    <property type="match status" value="1"/>
</dbReference>
<dbReference type="EMBL" id="BDCO01000002">
    <property type="protein sequence ID" value="GAT34289.1"/>
    <property type="molecule type" value="Genomic_DNA"/>
</dbReference>
<evidence type="ECO:0000256" key="7">
    <source>
        <dbReference type="ARBA" id="ARBA00022962"/>
    </source>
</evidence>
<dbReference type="Gene3D" id="3.40.50.880">
    <property type="match status" value="1"/>
</dbReference>
<keyword evidence="7 8" id="KW-0315">Glutamine amidotransferase</keyword>
<evidence type="ECO:0000313" key="10">
    <source>
        <dbReference type="Proteomes" id="UP000076023"/>
    </source>
</evidence>
<name>A0A146G9D7_TERSA</name>
<dbReference type="RefSeq" id="WP_075079933.1">
    <property type="nucleotide sequence ID" value="NZ_BDCO01000002.1"/>
</dbReference>
<comment type="catalytic activity">
    <reaction evidence="8">
        <text>N(2)-formyl-N(1)-(5-phospho-beta-D-ribosyl)glycinamide + L-glutamine + ATP + H2O = 2-formamido-N(1)-(5-O-phospho-beta-D-ribosyl)acetamidine + L-glutamate + ADP + phosphate + H(+)</text>
        <dbReference type="Rhea" id="RHEA:17129"/>
        <dbReference type="ChEBI" id="CHEBI:15377"/>
        <dbReference type="ChEBI" id="CHEBI:15378"/>
        <dbReference type="ChEBI" id="CHEBI:29985"/>
        <dbReference type="ChEBI" id="CHEBI:30616"/>
        <dbReference type="ChEBI" id="CHEBI:43474"/>
        <dbReference type="ChEBI" id="CHEBI:58359"/>
        <dbReference type="ChEBI" id="CHEBI:147286"/>
        <dbReference type="ChEBI" id="CHEBI:147287"/>
        <dbReference type="ChEBI" id="CHEBI:456216"/>
        <dbReference type="EC" id="6.3.5.3"/>
    </reaction>
</comment>
<evidence type="ECO:0000256" key="8">
    <source>
        <dbReference type="HAMAP-Rule" id="MF_00421"/>
    </source>
</evidence>
<dbReference type="InParanoid" id="A0A146G9D7"/>
<gene>
    <name evidence="8" type="primary">purQ</name>
    <name evidence="9" type="ORF">TSACC_22714</name>
</gene>
<keyword evidence="3 8" id="KW-0547">Nucleotide-binding</keyword>
<dbReference type="NCBIfam" id="TIGR01737">
    <property type="entry name" value="FGAM_synth_I"/>
    <property type="match status" value="1"/>
</dbReference>
<dbReference type="CDD" id="cd01740">
    <property type="entry name" value="GATase1_FGAR_AT"/>
    <property type="match status" value="1"/>
</dbReference>
<evidence type="ECO:0000313" key="9">
    <source>
        <dbReference type="EMBL" id="GAT34289.1"/>
    </source>
</evidence>
<evidence type="ECO:0000256" key="6">
    <source>
        <dbReference type="ARBA" id="ARBA00022840"/>
    </source>
</evidence>
<dbReference type="GO" id="GO:0004359">
    <property type="term" value="F:glutaminase activity"/>
    <property type="evidence" value="ECO:0007669"/>
    <property type="project" value="UniProtKB-EC"/>
</dbReference>
<dbReference type="STRING" id="690879.TSACC_22714"/>
<comment type="caution">
    <text evidence="9">The sequence shown here is derived from an EMBL/GenBank/DDBJ whole genome shotgun (WGS) entry which is preliminary data.</text>
</comment>
<dbReference type="OrthoDB" id="9804441at2"/>
<comment type="function">
    <text evidence="8">Part of the phosphoribosylformylglycinamidine synthase complex involved in the purines biosynthetic pathway. Catalyzes the ATP-dependent conversion of formylglycinamide ribonucleotide (FGAR) and glutamine to yield formylglycinamidine ribonucleotide (FGAM) and glutamate. The FGAM synthase complex is composed of three subunits. PurQ produces an ammonia molecule by converting glutamine to glutamate. PurL transfers the ammonia molecule to FGAR to form FGAM in an ATP-dependent manner. PurS interacts with PurQ and PurL and is thought to assist in the transfer of the ammonia molecule from PurQ to PurL.</text>
</comment>
<dbReference type="HAMAP" id="MF_00421">
    <property type="entry name" value="PurQ"/>
    <property type="match status" value="1"/>
</dbReference>
<dbReference type="Pfam" id="PF13507">
    <property type="entry name" value="GATase_5"/>
    <property type="match status" value="1"/>
</dbReference>
<dbReference type="GO" id="GO:0004642">
    <property type="term" value="F:phosphoribosylformylglycinamidine synthase activity"/>
    <property type="evidence" value="ECO:0007669"/>
    <property type="project" value="UniProtKB-UniRule"/>
</dbReference>
<dbReference type="GO" id="GO:0005737">
    <property type="term" value="C:cytoplasm"/>
    <property type="evidence" value="ECO:0007669"/>
    <property type="project" value="UniProtKB-SubCell"/>
</dbReference>
<dbReference type="UniPathway" id="UPA00074">
    <property type="reaction ID" value="UER00128"/>
</dbReference>
<accession>A0A146G9D7</accession>
<comment type="subunit">
    <text evidence="8">Part of the FGAM synthase complex composed of 1 PurL, 1 PurQ and 2 PurS subunits.</text>
</comment>